<dbReference type="EMBL" id="JACOON010000004">
    <property type="protein sequence ID" value="MBC5648538.1"/>
    <property type="molecule type" value="Genomic_DNA"/>
</dbReference>
<feature type="transmembrane region" description="Helical" evidence="8">
    <location>
        <begin position="273"/>
        <end position="294"/>
    </location>
</feature>
<keyword evidence="6 8" id="KW-1133">Transmembrane helix</keyword>
<evidence type="ECO:0000256" key="8">
    <source>
        <dbReference type="SAM" id="Phobius"/>
    </source>
</evidence>
<evidence type="ECO:0000313" key="9">
    <source>
        <dbReference type="EMBL" id="MBC5648538.1"/>
    </source>
</evidence>
<evidence type="ECO:0000256" key="1">
    <source>
        <dbReference type="ARBA" id="ARBA00004651"/>
    </source>
</evidence>
<name>A0ABR7EHA0_9FIRM</name>
<dbReference type="Proteomes" id="UP000606889">
    <property type="component" value="Unassembled WGS sequence"/>
</dbReference>
<organism evidence="9 10">
    <name type="scientific">Christensenella tenuis</name>
    <dbReference type="NCBI Taxonomy" id="2763033"/>
    <lineage>
        <taxon>Bacteria</taxon>
        <taxon>Bacillati</taxon>
        <taxon>Bacillota</taxon>
        <taxon>Clostridia</taxon>
        <taxon>Christensenellales</taxon>
        <taxon>Christensenellaceae</taxon>
        <taxon>Christensenella</taxon>
    </lineage>
</organism>
<feature type="transmembrane region" description="Helical" evidence="8">
    <location>
        <begin position="53"/>
        <end position="86"/>
    </location>
</feature>
<keyword evidence="3" id="KW-1003">Cell membrane</keyword>
<accession>A0ABR7EHA0</accession>
<feature type="transmembrane region" description="Helical" evidence="8">
    <location>
        <begin position="301"/>
        <end position="320"/>
    </location>
</feature>
<reference evidence="9 10" key="1">
    <citation type="submission" date="2020-08" db="EMBL/GenBank/DDBJ databases">
        <title>Genome public.</title>
        <authorList>
            <person name="Liu C."/>
            <person name="Sun Q."/>
        </authorList>
    </citation>
    <scope>NUCLEOTIDE SEQUENCE [LARGE SCALE GENOMIC DNA]</scope>
    <source>
        <strain evidence="9 10">NSJ-35</strain>
    </source>
</reference>
<keyword evidence="10" id="KW-1185">Reference proteome</keyword>
<feature type="transmembrane region" description="Helical" evidence="8">
    <location>
        <begin position="20"/>
        <end position="41"/>
    </location>
</feature>
<feature type="transmembrane region" description="Helical" evidence="8">
    <location>
        <begin position="165"/>
        <end position="186"/>
    </location>
</feature>
<dbReference type="RefSeq" id="WP_186858037.1">
    <property type="nucleotide sequence ID" value="NZ_JACOON010000004.1"/>
</dbReference>
<proteinExistence type="predicted"/>
<evidence type="ECO:0000256" key="4">
    <source>
        <dbReference type="ARBA" id="ARBA00022519"/>
    </source>
</evidence>
<evidence type="ECO:0000313" key="10">
    <source>
        <dbReference type="Proteomes" id="UP000606889"/>
    </source>
</evidence>
<keyword evidence="7 8" id="KW-0472">Membrane</keyword>
<evidence type="ECO:0000256" key="2">
    <source>
        <dbReference type="ARBA" id="ARBA00022448"/>
    </source>
</evidence>
<dbReference type="InterPro" id="IPR001851">
    <property type="entry name" value="ABC_transp_permease"/>
</dbReference>
<feature type="transmembrane region" description="Helical" evidence="8">
    <location>
        <begin position="217"/>
        <end position="238"/>
    </location>
</feature>
<protein>
    <submittedName>
        <fullName evidence="9">ABC transporter permease</fullName>
    </submittedName>
</protein>
<dbReference type="PANTHER" id="PTHR32196:SF21">
    <property type="entry name" value="ABC TRANSPORTER PERMEASE PROTEIN YPHD-RELATED"/>
    <property type="match status" value="1"/>
</dbReference>
<keyword evidence="2" id="KW-0813">Transport</keyword>
<comment type="subcellular location">
    <subcellularLocation>
        <location evidence="1">Cell membrane</location>
        <topology evidence="1">Multi-pass membrane protein</topology>
    </subcellularLocation>
</comment>
<evidence type="ECO:0000256" key="6">
    <source>
        <dbReference type="ARBA" id="ARBA00022989"/>
    </source>
</evidence>
<sequence length="339" mass="35402">MEKLSQEKLKKRVTVNWEMLLLVVIVLGFSIVVGSINPVFWSVDNFRTILHQYSAVGVAAVGMTLVIISGGIDLSAGWSIALGAVTMGAAYQATQSPVAGMLAAVAICTGVGALNGFLVTKTKLIPFVATLATMSIAQGFLNIISEGKRVALDDAMFKTLNNTSVGPVSLPTVLMVAAIFVGFILLRKTVLGTYTYSMGADVQNTELAGVNVPFYKFWVYTVAGAFVGMAAILLGVRLTTVSGSITGNSLLMDIIAAVVLGGASIVGGKGSVWGTLVGVILIGVITNACTLLRVNSTAIDLFKGAAIIVALVVGALAAYIQKQSEKKEIKKMKAYKMAN</sequence>
<dbReference type="CDD" id="cd06579">
    <property type="entry name" value="TM_PBP1_transp_AraH_like"/>
    <property type="match status" value="1"/>
</dbReference>
<keyword evidence="5 8" id="KW-0812">Transmembrane</keyword>
<dbReference type="PANTHER" id="PTHR32196">
    <property type="entry name" value="ABC TRANSPORTER PERMEASE PROTEIN YPHD-RELATED-RELATED"/>
    <property type="match status" value="1"/>
</dbReference>
<comment type="caution">
    <text evidence="9">The sequence shown here is derived from an EMBL/GenBank/DDBJ whole genome shotgun (WGS) entry which is preliminary data.</text>
</comment>
<evidence type="ECO:0000256" key="5">
    <source>
        <dbReference type="ARBA" id="ARBA00022692"/>
    </source>
</evidence>
<feature type="transmembrane region" description="Helical" evidence="8">
    <location>
        <begin position="124"/>
        <end position="144"/>
    </location>
</feature>
<keyword evidence="4" id="KW-0997">Cell inner membrane</keyword>
<evidence type="ECO:0000256" key="7">
    <source>
        <dbReference type="ARBA" id="ARBA00023136"/>
    </source>
</evidence>
<gene>
    <name evidence="9" type="ORF">H8S18_09335</name>
</gene>
<evidence type="ECO:0000256" key="3">
    <source>
        <dbReference type="ARBA" id="ARBA00022475"/>
    </source>
</evidence>
<dbReference type="Pfam" id="PF02653">
    <property type="entry name" value="BPD_transp_2"/>
    <property type="match status" value="1"/>
</dbReference>
<feature type="transmembrane region" description="Helical" evidence="8">
    <location>
        <begin position="250"/>
        <end position="267"/>
    </location>
</feature>
<feature type="transmembrane region" description="Helical" evidence="8">
    <location>
        <begin position="98"/>
        <end position="118"/>
    </location>
</feature>